<dbReference type="Proteomes" id="UP000427281">
    <property type="component" value="Chromosome"/>
</dbReference>
<feature type="signal peptide" evidence="6">
    <location>
        <begin position="1"/>
        <end position="26"/>
    </location>
</feature>
<keyword evidence="6" id="KW-0732">Signal</keyword>
<dbReference type="EMBL" id="CP043930">
    <property type="protein sequence ID" value="QGQ25004.1"/>
    <property type="molecule type" value="Genomic_DNA"/>
</dbReference>
<keyword evidence="4" id="KW-0106">Calcium</keyword>
<evidence type="ECO:0000256" key="6">
    <source>
        <dbReference type="SAM" id="SignalP"/>
    </source>
</evidence>
<dbReference type="InterPro" id="IPR017850">
    <property type="entry name" value="Alkaline_phosphatase_core_sf"/>
</dbReference>
<dbReference type="KEGG" id="gim:F1728_20930"/>
<keyword evidence="8" id="KW-0808">Transferase</keyword>
<gene>
    <name evidence="8" type="ORF">F1728_20930</name>
</gene>
<organism evidence="8 9">
    <name type="scientific">Gimesia benthica</name>
    <dbReference type="NCBI Taxonomy" id="2608982"/>
    <lineage>
        <taxon>Bacteria</taxon>
        <taxon>Pseudomonadati</taxon>
        <taxon>Planctomycetota</taxon>
        <taxon>Planctomycetia</taxon>
        <taxon>Planctomycetales</taxon>
        <taxon>Planctomycetaceae</taxon>
        <taxon>Gimesia</taxon>
    </lineage>
</organism>
<keyword evidence="9" id="KW-1185">Reference proteome</keyword>
<feature type="domain" description="Sulfatase N-terminal" evidence="7">
    <location>
        <begin position="31"/>
        <end position="163"/>
    </location>
</feature>
<dbReference type="PROSITE" id="PS00523">
    <property type="entry name" value="SULFATASE_1"/>
    <property type="match status" value="1"/>
</dbReference>
<evidence type="ECO:0000256" key="3">
    <source>
        <dbReference type="ARBA" id="ARBA00022801"/>
    </source>
</evidence>
<dbReference type="Gene3D" id="3.40.720.10">
    <property type="entry name" value="Alkaline Phosphatase, subunit A"/>
    <property type="match status" value="1"/>
</dbReference>
<dbReference type="AlphaFoldDB" id="A0A6I6AEI1"/>
<sequence>MRTFYARCLARLLLALCLGSPAALSAAQHTNVILIMTDDQGGWDYGFLGNKILNTPNLDKMAAGGARMSRFYVSPVCTPTRANLMTGRYNYRTRAIDTYIGRAMMEPEEVTIAEVLKPAGYRTGIFGKWHLGDSYPMRPQDQGFQEVLVHRGGGIGQPSDPPEGAGKYTDPVLFHNGEKNR</sequence>
<dbReference type="Pfam" id="PF00884">
    <property type="entry name" value="Sulfatase"/>
    <property type="match status" value="1"/>
</dbReference>
<dbReference type="SUPFAM" id="SSF53649">
    <property type="entry name" value="Alkaline phosphatase-like"/>
    <property type="match status" value="1"/>
</dbReference>
<name>A0A6I6AEI1_9PLAN</name>
<evidence type="ECO:0000256" key="2">
    <source>
        <dbReference type="ARBA" id="ARBA00022723"/>
    </source>
</evidence>
<keyword evidence="3 8" id="KW-0378">Hydrolase</keyword>
<evidence type="ECO:0000256" key="1">
    <source>
        <dbReference type="ARBA" id="ARBA00008779"/>
    </source>
</evidence>
<feature type="region of interest" description="Disordered" evidence="5">
    <location>
        <begin position="151"/>
        <end position="181"/>
    </location>
</feature>
<reference evidence="8 9" key="1">
    <citation type="submission" date="2019-09" db="EMBL/GenBank/DDBJ databases">
        <title>Gimesia benthica sp. nov., a novel bacterium isolated from deep-sea water of the Northwest Indian Ocean.</title>
        <authorList>
            <person name="Dai X."/>
        </authorList>
    </citation>
    <scope>NUCLEOTIDE SEQUENCE [LARGE SCALE GENOMIC DNA]</scope>
    <source>
        <strain evidence="8 9">E7</strain>
    </source>
</reference>
<feature type="chain" id="PRO_5026036890" evidence="6">
    <location>
        <begin position="27"/>
        <end position="181"/>
    </location>
</feature>
<dbReference type="GO" id="GO:0016740">
    <property type="term" value="F:transferase activity"/>
    <property type="evidence" value="ECO:0007669"/>
    <property type="project" value="UniProtKB-KW"/>
</dbReference>
<evidence type="ECO:0000256" key="4">
    <source>
        <dbReference type="ARBA" id="ARBA00022837"/>
    </source>
</evidence>
<comment type="similarity">
    <text evidence="1">Belongs to the sulfatase family.</text>
</comment>
<keyword evidence="2" id="KW-0479">Metal-binding</keyword>
<evidence type="ECO:0000256" key="5">
    <source>
        <dbReference type="SAM" id="MobiDB-lite"/>
    </source>
</evidence>
<proteinExistence type="inferred from homology"/>
<evidence type="ECO:0000313" key="8">
    <source>
        <dbReference type="EMBL" id="QGQ25004.1"/>
    </source>
</evidence>
<dbReference type="PANTHER" id="PTHR42693:SF53">
    <property type="entry name" value="ENDO-4-O-SULFATASE"/>
    <property type="match status" value="1"/>
</dbReference>
<dbReference type="InterPro" id="IPR000917">
    <property type="entry name" value="Sulfatase_N"/>
</dbReference>
<evidence type="ECO:0000313" key="9">
    <source>
        <dbReference type="Proteomes" id="UP000427281"/>
    </source>
</evidence>
<dbReference type="RefSeq" id="WP_155365722.1">
    <property type="nucleotide sequence ID" value="NZ_CP043930.1"/>
</dbReference>
<accession>A0A6I6AEI1</accession>
<dbReference type="GO" id="GO:0004065">
    <property type="term" value="F:arylsulfatase activity"/>
    <property type="evidence" value="ECO:0007669"/>
    <property type="project" value="TreeGrafter"/>
</dbReference>
<dbReference type="InterPro" id="IPR024607">
    <property type="entry name" value="Sulfatase_CS"/>
</dbReference>
<dbReference type="PANTHER" id="PTHR42693">
    <property type="entry name" value="ARYLSULFATASE FAMILY MEMBER"/>
    <property type="match status" value="1"/>
</dbReference>
<dbReference type="InterPro" id="IPR050738">
    <property type="entry name" value="Sulfatase"/>
</dbReference>
<dbReference type="GO" id="GO:0046872">
    <property type="term" value="F:metal ion binding"/>
    <property type="evidence" value="ECO:0007669"/>
    <property type="project" value="UniProtKB-KW"/>
</dbReference>
<protein>
    <submittedName>
        <fullName evidence="8">Sulfatase-like hydrolase/transferase</fullName>
    </submittedName>
</protein>
<evidence type="ECO:0000259" key="7">
    <source>
        <dbReference type="Pfam" id="PF00884"/>
    </source>
</evidence>